<dbReference type="InterPro" id="IPR045760">
    <property type="entry name" value="DAP_DH_C"/>
</dbReference>
<proteinExistence type="predicted"/>
<dbReference type="InterPro" id="IPR036291">
    <property type="entry name" value="NAD(P)-bd_dom_sf"/>
</dbReference>
<protein>
    <recommendedName>
        <fullName evidence="1">2,4-diaminopentanoate dehydrogenase C-terminal domain-containing protein</fullName>
    </recommendedName>
</protein>
<sequence length="307" mass="32765">MSNLALIGAGQIGTAAALAARADGICSAISIVVDPDATARAELVAETGASAHASTAELSSAIEGDRALVAFSSDAKKVGSEIIRLVSLGYHCVTTCEELAWPDRHLWEALHTAAATEKRVIIVTGANPGFAMDRFPLLAAAASRSPSAISVTRRVNTSRRRETLVAKSGRGLTLDQFSAAWRAGRAGHKGLEASARLLAHSLKWDHNDLRETIDPIVRDGLVSGYDQRVLVRTSDGRTISLHLTLDADLEDEYDEVVVDGTPPITMRIDGGYHGDDGATAQILMALRRCSELEPGFYRPTDLPLRFG</sequence>
<dbReference type="Pfam" id="PF19328">
    <property type="entry name" value="DAP_DH_C"/>
    <property type="match status" value="1"/>
</dbReference>
<name>A0A3B0TLY7_9ZZZZ</name>
<evidence type="ECO:0000259" key="1">
    <source>
        <dbReference type="Pfam" id="PF19328"/>
    </source>
</evidence>
<dbReference type="AlphaFoldDB" id="A0A3B0TLY7"/>
<gene>
    <name evidence="2" type="ORF">MNBD_ACTINO02-728</name>
</gene>
<dbReference type="EMBL" id="UOEK01000434">
    <property type="protein sequence ID" value="VAW08046.1"/>
    <property type="molecule type" value="Genomic_DNA"/>
</dbReference>
<dbReference type="SUPFAM" id="SSF51735">
    <property type="entry name" value="NAD(P)-binding Rossmann-fold domains"/>
    <property type="match status" value="1"/>
</dbReference>
<evidence type="ECO:0000313" key="2">
    <source>
        <dbReference type="EMBL" id="VAW08046.1"/>
    </source>
</evidence>
<organism evidence="2">
    <name type="scientific">hydrothermal vent metagenome</name>
    <dbReference type="NCBI Taxonomy" id="652676"/>
    <lineage>
        <taxon>unclassified sequences</taxon>
        <taxon>metagenomes</taxon>
        <taxon>ecological metagenomes</taxon>
    </lineage>
</organism>
<accession>A0A3B0TLY7</accession>
<feature type="domain" description="2,4-diaminopentanoate dehydrogenase C-terminal" evidence="1">
    <location>
        <begin position="130"/>
        <end position="304"/>
    </location>
</feature>
<reference evidence="2" key="1">
    <citation type="submission" date="2018-06" db="EMBL/GenBank/DDBJ databases">
        <authorList>
            <person name="Zhirakovskaya E."/>
        </authorList>
    </citation>
    <scope>NUCLEOTIDE SEQUENCE</scope>
</reference>